<dbReference type="EMBL" id="WNWR01000014">
    <property type="protein sequence ID" value="KAE9994093.1"/>
    <property type="molecule type" value="Genomic_DNA"/>
</dbReference>
<accession>A0A8H3VUL1</accession>
<dbReference type="Proteomes" id="UP000490939">
    <property type="component" value="Unassembled WGS sequence"/>
</dbReference>
<dbReference type="EMBL" id="WNWS01000120">
    <property type="protein sequence ID" value="KAE9979337.1"/>
    <property type="molecule type" value="Genomic_DNA"/>
</dbReference>
<feature type="compositionally biased region" description="Basic and acidic residues" evidence="1">
    <location>
        <begin position="10"/>
        <end position="20"/>
    </location>
</feature>
<keyword evidence="5" id="KW-1185">Reference proteome</keyword>
<protein>
    <submittedName>
        <fullName evidence="3">Uncharacterized protein</fullName>
    </submittedName>
</protein>
<name>A0A8H3VUL1_VENIN</name>
<dbReference type="Proteomes" id="UP000447873">
    <property type="component" value="Unassembled WGS sequence"/>
</dbReference>
<evidence type="ECO:0000313" key="5">
    <source>
        <dbReference type="Proteomes" id="UP000490939"/>
    </source>
</evidence>
<evidence type="ECO:0000313" key="2">
    <source>
        <dbReference type="EMBL" id="KAE9979337.1"/>
    </source>
</evidence>
<proteinExistence type="predicted"/>
<dbReference type="AlphaFoldDB" id="A0A8H3VUL1"/>
<reference evidence="3 5" key="1">
    <citation type="submission" date="2019-07" db="EMBL/GenBank/DDBJ databases">
        <title>Venturia inaequalis Genome Resource.</title>
        <authorList>
            <person name="Lichtner F.J."/>
        </authorList>
    </citation>
    <scope>NUCLEOTIDE SEQUENCE [LARGE SCALE GENOMIC DNA]</scope>
    <source>
        <strain evidence="2 4">120213</strain>
        <strain evidence="3 5">DMI_063113</strain>
    </source>
</reference>
<comment type="caution">
    <text evidence="3">The sequence shown here is derived from an EMBL/GenBank/DDBJ whole genome shotgun (WGS) entry which is preliminary data.</text>
</comment>
<gene>
    <name evidence="3" type="ORF">EG327_001491</name>
    <name evidence="2" type="ORF">EG328_000982</name>
</gene>
<organism evidence="3 5">
    <name type="scientific">Venturia inaequalis</name>
    <name type="common">Apple scab fungus</name>
    <dbReference type="NCBI Taxonomy" id="5025"/>
    <lineage>
        <taxon>Eukaryota</taxon>
        <taxon>Fungi</taxon>
        <taxon>Dikarya</taxon>
        <taxon>Ascomycota</taxon>
        <taxon>Pezizomycotina</taxon>
        <taxon>Dothideomycetes</taxon>
        <taxon>Pleosporomycetidae</taxon>
        <taxon>Venturiales</taxon>
        <taxon>Venturiaceae</taxon>
        <taxon>Venturia</taxon>
    </lineage>
</organism>
<feature type="region of interest" description="Disordered" evidence="1">
    <location>
        <begin position="1"/>
        <end position="20"/>
    </location>
</feature>
<evidence type="ECO:0000256" key="1">
    <source>
        <dbReference type="SAM" id="MobiDB-lite"/>
    </source>
</evidence>
<sequence>MPDGFSLLVPERKSKTNPREECFHKQRDHAFGKLSIWAIGKRTSASLKISDYTENCRCSWQYNEYLDTEMLEDLIVDIAGSSFILPSSGHTGRNGSSMVLDIIFE</sequence>
<evidence type="ECO:0000313" key="3">
    <source>
        <dbReference type="EMBL" id="KAE9994093.1"/>
    </source>
</evidence>
<evidence type="ECO:0000313" key="4">
    <source>
        <dbReference type="Proteomes" id="UP000447873"/>
    </source>
</evidence>